<evidence type="ECO:0000256" key="1">
    <source>
        <dbReference type="SAM" id="Phobius"/>
    </source>
</evidence>
<keyword evidence="1" id="KW-1133">Transmembrane helix</keyword>
<reference evidence="3 4" key="2">
    <citation type="submission" date="2019-09" db="EMBL/GenBank/DDBJ databases">
        <authorList>
            <person name="Jin C."/>
        </authorList>
    </citation>
    <scope>NUCLEOTIDE SEQUENCE [LARGE SCALE GENOMIC DNA]</scope>
    <source>
        <strain evidence="3 4">BN140078</strain>
    </source>
</reference>
<dbReference type="PANTHER" id="PTHR30441">
    <property type="entry name" value="DUF748 DOMAIN-CONTAINING PROTEIN"/>
    <property type="match status" value="1"/>
</dbReference>
<organism evidence="3 4">
    <name type="scientific">Chitinophaga agrisoli</name>
    <dbReference type="NCBI Taxonomy" id="2607653"/>
    <lineage>
        <taxon>Bacteria</taxon>
        <taxon>Pseudomonadati</taxon>
        <taxon>Bacteroidota</taxon>
        <taxon>Chitinophagia</taxon>
        <taxon>Chitinophagales</taxon>
        <taxon>Chitinophagaceae</taxon>
        <taxon>Chitinophaga</taxon>
    </lineage>
</organism>
<keyword evidence="1" id="KW-0812">Transmembrane</keyword>
<dbReference type="PANTHER" id="PTHR30441:SF8">
    <property type="entry name" value="DUF748 DOMAIN-CONTAINING PROTEIN"/>
    <property type="match status" value="1"/>
</dbReference>
<dbReference type="InterPro" id="IPR007844">
    <property type="entry name" value="AsmA"/>
</dbReference>
<name>A0A5B2VYL4_9BACT</name>
<evidence type="ECO:0000259" key="2">
    <source>
        <dbReference type="Pfam" id="PF05170"/>
    </source>
</evidence>
<keyword evidence="1" id="KW-0472">Membrane</keyword>
<sequence length="1095" mass="123977">MERKTRKRILRFILIPIIALLLLVGIAAAILFTQQQRLVKMAVKELNKQLRGELALGGSDISLVQNFPYISIGLKNVQFYASKAKTSRPIYEAERMYVGFSLPDILKQQYRVKAIVLKNGHLDLVQDNQGNLNIVQASEMKPDTSTSIDTTSTELDLDIKKVILKEMRVTYLDQQSGQRIATHIEKIKAAVRIDSVLINADLDGKMVVDYTSPKDTSLFRHKHVETNIQVSYNKPLKLVKLGKGKVKLEEALFDITGTADLLHGNDIDFHIKGDKPDFKQLFSFAPEDVAKELKHFKYDGHLSFDGKVKGKLEGGQQPLIELSFSIADAWLHNTDSDKKLDSLAFTGFYTNGAQHSLKTSELRLLNMNARPGKGVFRGSFVMRDFSDPKILMQVDSDLELEFLGDFLGIKDLQRLTGRIRLKMNFKELVDISVPEQSMNKLTQGIQSELTVSNLTFRIPNYPYNVEHLNLHADMKGGFVKLDSLAFTVGSSDFHMEGSLSDLPALFHAQDKSVLVTFNAHSNKIVLKELMARSDSAKRDLAKSPTDTAKRRKGREEIYGFNIGMSLETSVNELLHPNPLPKGKFKIEKLFASFKRYPHAFHDFGAELTIGDTSLLLRNFAGRIDSSDIKFSGRVNNYALWFNKVMRGRTQVAFDLKSQRLAMHDVLGRMSRKYVPGDYHEEVATNIWLRSKIDLRYDSVFRFANIKIANISGELKKHAFKLDSISGNVKIGADNFIRIDTLKGKVGRSDFDINMRLYAGKDTVKRKKENFLLFSSRLLDVDQLTNYKLTASNDPAAAPSISEMPTKPVATAAVNKTSTHADAFNIFQIPFIDFKATVNVATIKYHRLWIKKLSSNVRMQADQHLYLDTLMMEIAEGKLAARGHFNGSNPEKIYLTSRIKVDDMNIEKMMLKLDYFGQDYVINKNIKGRLNGTIRSYVQVHPDLTPLIDHSKAQLDVDIRNGVLINFAPIQAMSSYFKDKNLNMVRFDTLRNKLTFQDGALTIPNMNINSSLGFMEISGKQSLNLQMEYYMRIPMKMVTSVGFRALFGRKQEEVDPDQVDAIEYRDVDKKVRFMNIKVTGTPDNFKIGLGKAKKST</sequence>
<comment type="caution">
    <text evidence="3">The sequence shown here is derived from an EMBL/GenBank/DDBJ whole genome shotgun (WGS) entry which is preliminary data.</text>
</comment>
<reference evidence="3 4" key="1">
    <citation type="submission" date="2019-09" db="EMBL/GenBank/DDBJ databases">
        <title>Chitinophaga ginsengihumi sp. nov., isolated from soil of ginseng rhizosphere.</title>
        <authorList>
            <person name="Lee J."/>
        </authorList>
    </citation>
    <scope>NUCLEOTIDE SEQUENCE [LARGE SCALE GENOMIC DNA]</scope>
    <source>
        <strain evidence="3 4">BN140078</strain>
    </source>
</reference>
<proteinExistence type="predicted"/>
<evidence type="ECO:0000313" key="4">
    <source>
        <dbReference type="Proteomes" id="UP000324611"/>
    </source>
</evidence>
<dbReference type="RefSeq" id="WP_149838152.1">
    <property type="nucleotide sequence ID" value="NZ_VUOC01000002.1"/>
</dbReference>
<dbReference type="GO" id="GO:0005886">
    <property type="term" value="C:plasma membrane"/>
    <property type="evidence" value="ECO:0007669"/>
    <property type="project" value="TreeGrafter"/>
</dbReference>
<dbReference type="EMBL" id="VUOC01000002">
    <property type="protein sequence ID" value="KAA2243276.1"/>
    <property type="molecule type" value="Genomic_DNA"/>
</dbReference>
<dbReference type="Proteomes" id="UP000324611">
    <property type="component" value="Unassembled WGS sequence"/>
</dbReference>
<accession>A0A5B2VYL4</accession>
<dbReference type="Pfam" id="PF05170">
    <property type="entry name" value="AsmA"/>
    <property type="match status" value="1"/>
</dbReference>
<gene>
    <name evidence="3" type="ORF">F0L74_12250</name>
</gene>
<dbReference type="InterPro" id="IPR052894">
    <property type="entry name" value="AsmA-related"/>
</dbReference>
<dbReference type="GO" id="GO:0090313">
    <property type="term" value="P:regulation of protein targeting to membrane"/>
    <property type="evidence" value="ECO:0007669"/>
    <property type="project" value="TreeGrafter"/>
</dbReference>
<protein>
    <submittedName>
        <fullName evidence="3">AsmA family protein</fullName>
    </submittedName>
</protein>
<evidence type="ECO:0000313" key="3">
    <source>
        <dbReference type="EMBL" id="KAA2243276.1"/>
    </source>
</evidence>
<keyword evidence="4" id="KW-1185">Reference proteome</keyword>
<dbReference type="AlphaFoldDB" id="A0A5B2VYL4"/>
<feature type="transmembrane region" description="Helical" evidence="1">
    <location>
        <begin position="12"/>
        <end position="32"/>
    </location>
</feature>
<feature type="domain" description="AsmA" evidence="2">
    <location>
        <begin position="7"/>
        <end position="201"/>
    </location>
</feature>